<dbReference type="InterPro" id="IPR000847">
    <property type="entry name" value="LysR_HTH_N"/>
</dbReference>
<accession>A0ABV9NGA7</accession>
<evidence type="ECO:0000256" key="1">
    <source>
        <dbReference type="ARBA" id="ARBA00009437"/>
    </source>
</evidence>
<evidence type="ECO:0000313" key="6">
    <source>
        <dbReference type="EMBL" id="MFC4727412.1"/>
    </source>
</evidence>
<dbReference type="Pfam" id="PF00126">
    <property type="entry name" value="HTH_1"/>
    <property type="match status" value="1"/>
</dbReference>
<dbReference type="PANTHER" id="PTHR30126">
    <property type="entry name" value="HTH-TYPE TRANSCRIPTIONAL REGULATOR"/>
    <property type="match status" value="1"/>
</dbReference>
<evidence type="ECO:0000313" key="7">
    <source>
        <dbReference type="Proteomes" id="UP001595892"/>
    </source>
</evidence>
<dbReference type="InterPro" id="IPR036388">
    <property type="entry name" value="WH-like_DNA-bd_sf"/>
</dbReference>
<proteinExistence type="inferred from homology"/>
<keyword evidence="4" id="KW-0804">Transcription</keyword>
<dbReference type="RefSeq" id="WP_377003427.1">
    <property type="nucleotide sequence ID" value="NZ_JBHSGG010000011.1"/>
</dbReference>
<dbReference type="InterPro" id="IPR036390">
    <property type="entry name" value="WH_DNA-bd_sf"/>
</dbReference>
<reference evidence="7" key="1">
    <citation type="journal article" date="2019" name="Int. J. Syst. Evol. Microbiol.">
        <title>The Global Catalogue of Microorganisms (GCM) 10K type strain sequencing project: providing services to taxonomists for standard genome sequencing and annotation.</title>
        <authorList>
            <consortium name="The Broad Institute Genomics Platform"/>
            <consortium name="The Broad Institute Genome Sequencing Center for Infectious Disease"/>
            <person name="Wu L."/>
            <person name="Ma J."/>
        </authorList>
    </citation>
    <scope>NUCLEOTIDE SEQUENCE [LARGE SCALE GENOMIC DNA]</scope>
    <source>
        <strain evidence="7">CGMCC 1.13574</strain>
    </source>
</reference>
<dbReference type="SUPFAM" id="SSF46785">
    <property type="entry name" value="Winged helix' DNA-binding domain"/>
    <property type="match status" value="1"/>
</dbReference>
<comment type="similarity">
    <text evidence="1">Belongs to the LysR transcriptional regulatory family.</text>
</comment>
<dbReference type="Proteomes" id="UP001595892">
    <property type="component" value="Unassembled WGS sequence"/>
</dbReference>
<evidence type="ECO:0000256" key="2">
    <source>
        <dbReference type="ARBA" id="ARBA00023015"/>
    </source>
</evidence>
<evidence type="ECO:0000256" key="3">
    <source>
        <dbReference type="ARBA" id="ARBA00023125"/>
    </source>
</evidence>
<dbReference type="SUPFAM" id="SSF53850">
    <property type="entry name" value="Periplasmic binding protein-like II"/>
    <property type="match status" value="1"/>
</dbReference>
<organism evidence="6 7">
    <name type="scientific">Coralloluteibacterium thermophilum</name>
    <dbReference type="NCBI Taxonomy" id="2707049"/>
    <lineage>
        <taxon>Bacteria</taxon>
        <taxon>Pseudomonadati</taxon>
        <taxon>Pseudomonadota</taxon>
        <taxon>Gammaproteobacteria</taxon>
        <taxon>Lysobacterales</taxon>
        <taxon>Lysobacteraceae</taxon>
        <taxon>Coralloluteibacterium</taxon>
    </lineage>
</organism>
<dbReference type="Gene3D" id="3.40.190.290">
    <property type="match status" value="1"/>
</dbReference>
<dbReference type="EMBL" id="JBHSGG010000011">
    <property type="protein sequence ID" value="MFC4727412.1"/>
    <property type="molecule type" value="Genomic_DNA"/>
</dbReference>
<sequence length="317" mass="34898">MNDSRHYYKSDRLKPLRAFCQVARLGSVSRAADALFLSQPAVSLQLRALERRYRVPLFARSGRRLNLTAEGQLLYELARPLVDGLDGLEETFRSRLRDMSAGSLDIACGNSTLLYLMPPLVAAFRAARPDVALRLHTVTGPEALAMLREDAVDIAVGAVPDVPGDIAYAPVHSYEAVLIAPLGHPLAERPRLRLEDFSPHPLILPHQHLTTPRLVEDVFRRARVPYTVGMEVGGGWEVIKQYVAMGQGISIVSAICIGEADAARLAVRPLGEHFPARSYGVAMRKGRYLSPAARAFLDIVKPGLFTRAYDEPGDSER</sequence>
<comment type="caution">
    <text evidence="6">The sequence shown here is derived from an EMBL/GenBank/DDBJ whole genome shotgun (WGS) entry which is preliminary data.</text>
</comment>
<keyword evidence="3" id="KW-0238">DNA-binding</keyword>
<keyword evidence="2" id="KW-0805">Transcription regulation</keyword>
<evidence type="ECO:0000259" key="5">
    <source>
        <dbReference type="PROSITE" id="PS50931"/>
    </source>
</evidence>
<feature type="domain" description="HTH lysR-type" evidence="5">
    <location>
        <begin position="11"/>
        <end position="68"/>
    </location>
</feature>
<evidence type="ECO:0000256" key="4">
    <source>
        <dbReference type="ARBA" id="ARBA00023163"/>
    </source>
</evidence>
<dbReference type="PANTHER" id="PTHR30126:SF94">
    <property type="entry name" value="LYSR FAMILY TRANSCRIPTIONAL REGULATOR"/>
    <property type="match status" value="1"/>
</dbReference>
<name>A0ABV9NGA7_9GAMM</name>
<dbReference type="CDD" id="cd05466">
    <property type="entry name" value="PBP2_LTTR_substrate"/>
    <property type="match status" value="1"/>
</dbReference>
<dbReference type="Gene3D" id="1.10.10.10">
    <property type="entry name" value="Winged helix-like DNA-binding domain superfamily/Winged helix DNA-binding domain"/>
    <property type="match status" value="1"/>
</dbReference>
<keyword evidence="7" id="KW-1185">Reference proteome</keyword>
<protein>
    <submittedName>
        <fullName evidence="6">LysR family transcriptional regulator</fullName>
    </submittedName>
</protein>
<dbReference type="PROSITE" id="PS50931">
    <property type="entry name" value="HTH_LYSR"/>
    <property type="match status" value="1"/>
</dbReference>
<dbReference type="Pfam" id="PF03466">
    <property type="entry name" value="LysR_substrate"/>
    <property type="match status" value="1"/>
</dbReference>
<dbReference type="InterPro" id="IPR005119">
    <property type="entry name" value="LysR_subst-bd"/>
</dbReference>
<dbReference type="PRINTS" id="PR00039">
    <property type="entry name" value="HTHLYSR"/>
</dbReference>
<gene>
    <name evidence="6" type="ORF">ACFO3Q_04410</name>
</gene>